<dbReference type="GO" id="GO:0016740">
    <property type="term" value="F:transferase activity"/>
    <property type="evidence" value="ECO:0007669"/>
    <property type="project" value="UniProtKB-KW"/>
</dbReference>
<dbReference type="SFLD" id="SFLDS00019">
    <property type="entry name" value="Glutathione_Transferase_(cytos"/>
    <property type="match status" value="1"/>
</dbReference>
<dbReference type="STRING" id="1029756.W911_08880"/>
<feature type="domain" description="GST N-terminal" evidence="2">
    <location>
        <begin position="1"/>
        <end position="76"/>
    </location>
</feature>
<dbReference type="PANTHER" id="PTHR44051:SF8">
    <property type="entry name" value="GLUTATHIONE S-TRANSFERASE GSTA"/>
    <property type="match status" value="1"/>
</dbReference>
<keyword evidence="5" id="KW-1185">Reference proteome</keyword>
<dbReference type="Gene3D" id="1.20.1050.10">
    <property type="match status" value="1"/>
</dbReference>
<dbReference type="CDD" id="cd03188">
    <property type="entry name" value="GST_C_Beta"/>
    <property type="match status" value="1"/>
</dbReference>
<name>V5SC69_9HYPH</name>
<dbReference type="SUPFAM" id="SSF52833">
    <property type="entry name" value="Thioredoxin-like"/>
    <property type="match status" value="1"/>
</dbReference>
<accession>V5SC69</accession>
<dbReference type="PROSITE" id="PS50404">
    <property type="entry name" value="GST_NTER"/>
    <property type="match status" value="1"/>
</dbReference>
<dbReference type="PANTHER" id="PTHR44051">
    <property type="entry name" value="GLUTATHIONE S-TRANSFERASE-RELATED"/>
    <property type="match status" value="1"/>
</dbReference>
<evidence type="ECO:0000259" key="3">
    <source>
        <dbReference type="PROSITE" id="PS50405"/>
    </source>
</evidence>
<dbReference type="SFLD" id="SFLDG00358">
    <property type="entry name" value="Main_(cytGST)"/>
    <property type="match status" value="1"/>
</dbReference>
<dbReference type="InterPro" id="IPR040079">
    <property type="entry name" value="Glutathione_S-Trfase"/>
</dbReference>
<sequence length="206" mass="22761">MPVLLYSPGACSLAPHIVLEWLGEPYEARRVKIGSPELFQVNPAGSVPVLIEDDGWVLTQAGAIVQHLARSRPEAELGALDDGRGEAELDRWSSFFTGDVHPSFYPVFMADRYTTDTSEQALEAVRQAGLKLVRRRFKILNDHLVDKPFILGPRRSVVDAYAFPMIRWASAKLPEGLDAYPNVVALHDRIANDAAVQKVLAEEDAA</sequence>
<dbReference type="SFLD" id="SFLDG01150">
    <property type="entry name" value="Main.1:_Beta-like"/>
    <property type="match status" value="1"/>
</dbReference>
<dbReference type="PROSITE" id="PS50405">
    <property type="entry name" value="GST_CTER"/>
    <property type="match status" value="1"/>
</dbReference>
<protein>
    <submittedName>
        <fullName evidence="4">Glutathione S-transferase</fullName>
    </submittedName>
</protein>
<dbReference type="CDD" id="cd03057">
    <property type="entry name" value="GST_N_Beta"/>
    <property type="match status" value="1"/>
</dbReference>
<dbReference type="HOGENOM" id="CLU_011226_6_1_5"/>
<dbReference type="Proteomes" id="UP000018542">
    <property type="component" value="Chromosome"/>
</dbReference>
<dbReference type="InterPro" id="IPR004046">
    <property type="entry name" value="GST_C"/>
</dbReference>
<dbReference type="InterPro" id="IPR036282">
    <property type="entry name" value="Glutathione-S-Trfase_C_sf"/>
</dbReference>
<dbReference type="RefSeq" id="WP_023787149.1">
    <property type="nucleotide sequence ID" value="NC_022997.1"/>
</dbReference>
<dbReference type="Pfam" id="PF02798">
    <property type="entry name" value="GST_N"/>
    <property type="match status" value="1"/>
</dbReference>
<proteinExistence type="inferred from homology"/>
<dbReference type="Gene3D" id="3.40.30.10">
    <property type="entry name" value="Glutaredoxin"/>
    <property type="match status" value="1"/>
</dbReference>
<dbReference type="SUPFAM" id="SSF47616">
    <property type="entry name" value="GST C-terminal domain-like"/>
    <property type="match status" value="1"/>
</dbReference>
<comment type="similarity">
    <text evidence="1">Belongs to the GST superfamily.</text>
</comment>
<dbReference type="AlphaFoldDB" id="V5SC69"/>
<dbReference type="PATRIC" id="fig|1029756.8.peg.1850"/>
<organism evidence="4 5">
    <name type="scientific">Hyphomicrobium nitrativorans NL23</name>
    <dbReference type="NCBI Taxonomy" id="1029756"/>
    <lineage>
        <taxon>Bacteria</taxon>
        <taxon>Pseudomonadati</taxon>
        <taxon>Pseudomonadota</taxon>
        <taxon>Alphaproteobacteria</taxon>
        <taxon>Hyphomicrobiales</taxon>
        <taxon>Hyphomicrobiaceae</taxon>
        <taxon>Hyphomicrobium</taxon>
    </lineage>
</organism>
<dbReference type="OrthoDB" id="7583243at2"/>
<keyword evidence="4" id="KW-0808">Transferase</keyword>
<reference evidence="4 5" key="1">
    <citation type="journal article" date="2014" name="Genome Announc.">
        <title>Complete Genome Sequence of Hyphomicrobium nitrativorans Strain NL23, a Denitrifying Bacterium Isolated from Biofilm of a Methanol-Fed Denitrification System Treating Seawater at the Montreal Biodome.</title>
        <authorList>
            <person name="Martineau C."/>
            <person name="Villeneuve C."/>
            <person name="Mauffrey F."/>
            <person name="Villemur R."/>
        </authorList>
    </citation>
    <scope>NUCLEOTIDE SEQUENCE [LARGE SCALE GENOMIC DNA]</scope>
    <source>
        <strain evidence="4">NL23</strain>
    </source>
</reference>
<evidence type="ECO:0000313" key="5">
    <source>
        <dbReference type="Proteomes" id="UP000018542"/>
    </source>
</evidence>
<dbReference type="KEGG" id="hni:W911_08880"/>
<gene>
    <name evidence="4" type="ORF">W911_08880</name>
</gene>
<dbReference type="Pfam" id="PF00043">
    <property type="entry name" value="GST_C"/>
    <property type="match status" value="1"/>
</dbReference>
<dbReference type="InterPro" id="IPR036249">
    <property type="entry name" value="Thioredoxin-like_sf"/>
</dbReference>
<evidence type="ECO:0000313" key="4">
    <source>
        <dbReference type="EMBL" id="AHB48481.1"/>
    </source>
</evidence>
<dbReference type="InterPro" id="IPR010987">
    <property type="entry name" value="Glutathione-S-Trfase_C-like"/>
</dbReference>
<feature type="domain" description="GST C-terminal" evidence="3">
    <location>
        <begin position="82"/>
        <end position="206"/>
    </location>
</feature>
<evidence type="ECO:0000256" key="1">
    <source>
        <dbReference type="RuleBase" id="RU003494"/>
    </source>
</evidence>
<dbReference type="InterPro" id="IPR004045">
    <property type="entry name" value="Glutathione_S-Trfase_N"/>
</dbReference>
<dbReference type="EMBL" id="CP006912">
    <property type="protein sequence ID" value="AHB48481.1"/>
    <property type="molecule type" value="Genomic_DNA"/>
</dbReference>
<evidence type="ECO:0000259" key="2">
    <source>
        <dbReference type="PROSITE" id="PS50404"/>
    </source>
</evidence>